<dbReference type="InterPro" id="IPR013022">
    <property type="entry name" value="Xyl_isomerase-like_TIM-brl"/>
</dbReference>
<feature type="chain" id="PRO_5047421015" evidence="1">
    <location>
        <begin position="30"/>
        <end position="293"/>
    </location>
</feature>
<proteinExistence type="predicted"/>
<dbReference type="EMBL" id="JBHSDC010000027">
    <property type="protein sequence ID" value="MFC4232736.1"/>
    <property type="molecule type" value="Genomic_DNA"/>
</dbReference>
<feature type="domain" description="Xylose isomerase-like TIM barrel" evidence="2">
    <location>
        <begin position="63"/>
        <end position="290"/>
    </location>
</feature>
<dbReference type="InterPro" id="IPR006311">
    <property type="entry name" value="TAT_signal"/>
</dbReference>
<organism evidence="3 4">
    <name type="scientific">Parasediminibacterium paludis</name>
    <dbReference type="NCBI Taxonomy" id="908966"/>
    <lineage>
        <taxon>Bacteria</taxon>
        <taxon>Pseudomonadati</taxon>
        <taxon>Bacteroidota</taxon>
        <taxon>Chitinophagia</taxon>
        <taxon>Chitinophagales</taxon>
        <taxon>Chitinophagaceae</taxon>
        <taxon>Parasediminibacterium</taxon>
    </lineage>
</organism>
<accession>A0ABV8Q1C6</accession>
<name>A0ABV8Q1C6_9BACT</name>
<sequence length="293" mass="32966">MSINKRREFLKLSALAAGGFLLPSASTQAANWLSGAGATTHKFGLQLWSLRDDLPKDPKGVLKQVAAFGYNQIESFEGKQGMFWSMTNKEFKSYIGDLGMQIVSSHCDFRKDFERKATEAAEIGMKYLIAPYLGPQKSIDDFKKAADEFNKCGEICKKNGLKFAYHNHDYSFKKIDGEVPIDVMLKNTDSNTVFFELDIYWAVTAGVNPADYFTKHKNRFTLCHVKDRMKNAVATDQNSSCVLGEGVIDYAPILKVAKANGMQYFIVEQERYDTATPLESAKKDAAYMKQLKF</sequence>
<dbReference type="GO" id="GO:0016853">
    <property type="term" value="F:isomerase activity"/>
    <property type="evidence" value="ECO:0007669"/>
    <property type="project" value="UniProtKB-KW"/>
</dbReference>
<dbReference type="InterPro" id="IPR050312">
    <property type="entry name" value="IolE/XylAMocC-like"/>
</dbReference>
<dbReference type="InterPro" id="IPR036237">
    <property type="entry name" value="Xyl_isomerase-like_sf"/>
</dbReference>
<dbReference type="PROSITE" id="PS51318">
    <property type="entry name" value="TAT"/>
    <property type="match status" value="1"/>
</dbReference>
<keyword evidence="3" id="KW-0413">Isomerase</keyword>
<keyword evidence="1" id="KW-0732">Signal</keyword>
<evidence type="ECO:0000256" key="1">
    <source>
        <dbReference type="SAM" id="SignalP"/>
    </source>
</evidence>
<evidence type="ECO:0000259" key="2">
    <source>
        <dbReference type="Pfam" id="PF01261"/>
    </source>
</evidence>
<dbReference type="SUPFAM" id="SSF51658">
    <property type="entry name" value="Xylose isomerase-like"/>
    <property type="match status" value="1"/>
</dbReference>
<evidence type="ECO:0000313" key="4">
    <source>
        <dbReference type="Proteomes" id="UP001595906"/>
    </source>
</evidence>
<feature type="signal peptide" evidence="1">
    <location>
        <begin position="1"/>
        <end position="29"/>
    </location>
</feature>
<comment type="caution">
    <text evidence="3">The sequence shown here is derived from an EMBL/GenBank/DDBJ whole genome shotgun (WGS) entry which is preliminary data.</text>
</comment>
<evidence type="ECO:0000313" key="3">
    <source>
        <dbReference type="EMBL" id="MFC4232736.1"/>
    </source>
</evidence>
<gene>
    <name evidence="3" type="ORF">ACFOW1_12605</name>
</gene>
<dbReference type="Gene3D" id="3.20.20.150">
    <property type="entry name" value="Divalent-metal-dependent TIM barrel enzymes"/>
    <property type="match status" value="1"/>
</dbReference>
<protein>
    <submittedName>
        <fullName evidence="3">Sugar phosphate isomerase/epimerase family protein</fullName>
    </submittedName>
</protein>
<dbReference type="Pfam" id="PF01261">
    <property type="entry name" value="AP_endonuc_2"/>
    <property type="match status" value="1"/>
</dbReference>
<dbReference type="PANTHER" id="PTHR12110">
    <property type="entry name" value="HYDROXYPYRUVATE ISOMERASE"/>
    <property type="match status" value="1"/>
</dbReference>
<reference evidence="4" key="1">
    <citation type="journal article" date="2019" name="Int. J. Syst. Evol. Microbiol.">
        <title>The Global Catalogue of Microorganisms (GCM) 10K type strain sequencing project: providing services to taxonomists for standard genome sequencing and annotation.</title>
        <authorList>
            <consortium name="The Broad Institute Genomics Platform"/>
            <consortium name="The Broad Institute Genome Sequencing Center for Infectious Disease"/>
            <person name="Wu L."/>
            <person name="Ma J."/>
        </authorList>
    </citation>
    <scope>NUCLEOTIDE SEQUENCE [LARGE SCALE GENOMIC DNA]</scope>
    <source>
        <strain evidence="4">CECT 8010</strain>
    </source>
</reference>
<dbReference type="RefSeq" id="WP_379014709.1">
    <property type="nucleotide sequence ID" value="NZ_JBHSDC010000027.1"/>
</dbReference>
<dbReference type="Proteomes" id="UP001595906">
    <property type="component" value="Unassembled WGS sequence"/>
</dbReference>
<dbReference type="PANTHER" id="PTHR12110:SF41">
    <property type="entry name" value="INOSOSE DEHYDRATASE"/>
    <property type="match status" value="1"/>
</dbReference>
<keyword evidence="4" id="KW-1185">Reference proteome</keyword>